<dbReference type="Proteomes" id="UP000066549">
    <property type="component" value="Chromosome"/>
</dbReference>
<keyword evidence="2" id="KW-0732">Signal</keyword>
<feature type="signal peptide" evidence="2">
    <location>
        <begin position="1"/>
        <end position="17"/>
    </location>
</feature>
<dbReference type="EMBL" id="CP011002">
    <property type="protein sequence ID" value="AKO65962.1"/>
    <property type="molecule type" value="Genomic_DNA"/>
</dbReference>
<sequence length="142" mass="16408">MKLIIFICLLLPSYVFADCGFIKSDSDLRSSCLSECSHLDRSNENFDSLGERIDAGIPYSNCARKYITEYLKDVELPAYEDEKKQKAKIEKEKKANEAKMKKALKIREKCAKKVKDYKNEYAAEEALGTCLQLKGYYELMYE</sequence>
<feature type="chain" id="PRO_5005206416" evidence="2">
    <location>
        <begin position="18"/>
        <end position="142"/>
    </location>
</feature>
<reference evidence="3 4" key="1">
    <citation type="submission" date="2015-03" db="EMBL/GenBank/DDBJ databases">
        <title>Comparative analysis of the OM43 clade including a novel species from Red Sea uncovers genomic and metabolic diversity among marine methylotrophs.</title>
        <authorList>
            <person name="Jimenez-Infante F."/>
            <person name="Ngugi D.K."/>
            <person name="Vinu M."/>
            <person name="Alam I."/>
            <person name="Kamau A."/>
            <person name="Blom J."/>
            <person name="Bajic V.B."/>
            <person name="Stingl U."/>
        </authorList>
    </citation>
    <scope>NUCLEOTIDE SEQUENCE [LARGE SCALE GENOMIC DNA]</scope>
    <source>
        <strain evidence="3 4">MBRSH7</strain>
    </source>
</reference>
<evidence type="ECO:0000256" key="1">
    <source>
        <dbReference type="SAM" id="Coils"/>
    </source>
</evidence>
<evidence type="ECO:0000313" key="3">
    <source>
        <dbReference type="EMBL" id="AKO65962.1"/>
    </source>
</evidence>
<gene>
    <name evidence="3" type="ORF">VI33_04425</name>
</gene>
<dbReference type="AlphaFoldDB" id="A0A0H4JBU7"/>
<keyword evidence="4" id="KW-1185">Reference proteome</keyword>
<protein>
    <submittedName>
        <fullName evidence="3">Uncharacterized protein</fullName>
    </submittedName>
</protein>
<feature type="coiled-coil region" evidence="1">
    <location>
        <begin position="79"/>
        <end position="127"/>
    </location>
</feature>
<keyword evidence="1" id="KW-0175">Coiled coil</keyword>
<organism evidence="3 4">
    <name type="scientific">Methylophilales bacterium MBRS-H7</name>
    <dbReference type="NCBI Taxonomy" id="1623450"/>
    <lineage>
        <taxon>Bacteria</taxon>
        <taxon>Pseudomonadati</taxon>
        <taxon>Pseudomonadota</taxon>
        <taxon>Betaproteobacteria</taxon>
        <taxon>Nitrosomonadales</taxon>
        <taxon>OM43 clade</taxon>
    </lineage>
</organism>
<evidence type="ECO:0000313" key="4">
    <source>
        <dbReference type="Proteomes" id="UP000066549"/>
    </source>
</evidence>
<accession>A0A0H4JBU7</accession>
<evidence type="ECO:0000256" key="2">
    <source>
        <dbReference type="SAM" id="SignalP"/>
    </source>
</evidence>
<name>A0A0H4JBU7_9PROT</name>
<proteinExistence type="predicted"/>